<dbReference type="Pfam" id="PF05050">
    <property type="entry name" value="Methyltransf_21"/>
    <property type="match status" value="1"/>
</dbReference>
<dbReference type="GO" id="GO:0008168">
    <property type="term" value="F:methyltransferase activity"/>
    <property type="evidence" value="ECO:0007669"/>
    <property type="project" value="UniProtKB-KW"/>
</dbReference>
<dbReference type="GO" id="GO:0032259">
    <property type="term" value="P:methylation"/>
    <property type="evidence" value="ECO:0007669"/>
    <property type="project" value="UniProtKB-KW"/>
</dbReference>
<dbReference type="SUPFAM" id="SSF53335">
    <property type="entry name" value="S-adenosyl-L-methionine-dependent methyltransferases"/>
    <property type="match status" value="1"/>
</dbReference>
<keyword evidence="3" id="KW-1185">Reference proteome</keyword>
<evidence type="ECO:0000313" key="2">
    <source>
        <dbReference type="EMBL" id="QTD53408.1"/>
    </source>
</evidence>
<protein>
    <submittedName>
        <fullName evidence="2">FkbM family methyltransferase</fullName>
    </submittedName>
</protein>
<sequence>MIVFDCGACIGAFFRNFLEHEVYAFEPLDRNAAYIRKRYPQVHLIEKAVTGRSGQQIKLYLSKDPKQAHRAGAQGSSIYAQKTNVNTETFLSVETVALSDFIRTLGKRVNLLKIDTEGSEFEIFDDLLQNGMVNEIDIIYYEDHRERHPAMFDLPWTEEVLTRLKAEFKGQLKQAAF</sequence>
<dbReference type="AlphaFoldDB" id="A0A8A4TW58"/>
<evidence type="ECO:0000259" key="1">
    <source>
        <dbReference type="Pfam" id="PF05050"/>
    </source>
</evidence>
<dbReference type="Proteomes" id="UP000663929">
    <property type="component" value="Chromosome"/>
</dbReference>
<reference evidence="2" key="1">
    <citation type="submission" date="2021-03" db="EMBL/GenBank/DDBJ databases">
        <title>Acanthopleuribacteraceae sp. M133.</title>
        <authorList>
            <person name="Wang G."/>
        </authorList>
    </citation>
    <scope>NUCLEOTIDE SEQUENCE</scope>
    <source>
        <strain evidence="2">M133</strain>
    </source>
</reference>
<dbReference type="PANTHER" id="PTHR34203:SF15">
    <property type="entry name" value="SLL1173 PROTEIN"/>
    <property type="match status" value="1"/>
</dbReference>
<accession>A0A8A4TW58</accession>
<dbReference type="InterPro" id="IPR052514">
    <property type="entry name" value="SAM-dependent_MTase"/>
</dbReference>
<keyword evidence="2" id="KW-0808">Transferase</keyword>
<keyword evidence="2" id="KW-0489">Methyltransferase</keyword>
<feature type="domain" description="Methyltransferase FkbM" evidence="1">
    <location>
        <begin position="5"/>
        <end position="145"/>
    </location>
</feature>
<dbReference type="KEGG" id="scor:J3U87_13215"/>
<name>A0A8A4TW58_SULCO</name>
<dbReference type="Gene3D" id="3.40.50.150">
    <property type="entry name" value="Vaccinia Virus protein VP39"/>
    <property type="match status" value="1"/>
</dbReference>
<dbReference type="InterPro" id="IPR029063">
    <property type="entry name" value="SAM-dependent_MTases_sf"/>
</dbReference>
<dbReference type="InterPro" id="IPR006342">
    <property type="entry name" value="FkbM_mtfrase"/>
</dbReference>
<dbReference type="EMBL" id="CP071793">
    <property type="protein sequence ID" value="QTD53408.1"/>
    <property type="molecule type" value="Genomic_DNA"/>
</dbReference>
<proteinExistence type="predicted"/>
<organism evidence="2 3">
    <name type="scientific">Sulfidibacter corallicola</name>
    <dbReference type="NCBI Taxonomy" id="2818388"/>
    <lineage>
        <taxon>Bacteria</taxon>
        <taxon>Pseudomonadati</taxon>
        <taxon>Acidobacteriota</taxon>
        <taxon>Holophagae</taxon>
        <taxon>Acanthopleuribacterales</taxon>
        <taxon>Acanthopleuribacteraceae</taxon>
        <taxon>Sulfidibacter</taxon>
    </lineage>
</organism>
<dbReference type="NCBIfam" id="TIGR01444">
    <property type="entry name" value="fkbM_fam"/>
    <property type="match status" value="1"/>
</dbReference>
<evidence type="ECO:0000313" key="3">
    <source>
        <dbReference type="Proteomes" id="UP000663929"/>
    </source>
</evidence>
<dbReference type="PANTHER" id="PTHR34203">
    <property type="entry name" value="METHYLTRANSFERASE, FKBM FAMILY PROTEIN"/>
    <property type="match status" value="1"/>
</dbReference>
<gene>
    <name evidence="2" type="ORF">J3U87_13215</name>
</gene>
<dbReference type="RefSeq" id="WP_237383511.1">
    <property type="nucleotide sequence ID" value="NZ_CP071793.1"/>
</dbReference>